<dbReference type="Gene3D" id="2.60.40.10">
    <property type="entry name" value="Immunoglobulins"/>
    <property type="match status" value="1"/>
</dbReference>
<reference evidence="3" key="1">
    <citation type="submission" date="2021-12" db="EMBL/GenBank/DDBJ databases">
        <title>Prjna785345.</title>
        <authorList>
            <person name="Rujirawat T."/>
            <person name="Krajaejun T."/>
        </authorList>
    </citation>
    <scope>NUCLEOTIDE SEQUENCE</scope>
    <source>
        <strain evidence="3">Pi057C3</strain>
    </source>
</reference>
<accession>A0AAD5M0V3</accession>
<dbReference type="InterPro" id="IPR013783">
    <property type="entry name" value="Ig-like_fold"/>
</dbReference>
<sequence length="417" mass="45828">MLVFSEWTPALLSKAVDVIRPLWSSSSAQAPELGATPGMSPQSLEDVQLVASPYEAPLDSTDDQEPPLVDSSQSSLAPVVVAAASCQDVVVRWQALEDPTRPVSSFVVQRYPDSHHEARWGIVAELNGSSLVDKQVQPPRDYLYRVQAVRGRTRSPFAYFSVRMNEQGCRVSTPLLAILPASLNSLPLLSSLSVEAVQTFLLICTCLLAAFATMRRNVKRVQNTKTRRHRLRRMDKSALAASAFLPPLLSPRSSSESSTDPSTSATDLQSSMASRRDSSVSLSLRSSIDGGSSPMGMPQRSASFATVADKPEHCHFCRKKFGIFRRRRVCDVCQEVALCRKCGFHSPVDCSLEELRESLAGRETLSGRSSMISLRASKYSPSDLSRRVKTICRDCCGDVQRFTIAPSARPSIYEPLR</sequence>
<feature type="region of interest" description="Disordered" evidence="1">
    <location>
        <begin position="247"/>
        <end position="304"/>
    </location>
</feature>
<dbReference type="PROSITE" id="PS50853">
    <property type="entry name" value="FN3"/>
    <property type="match status" value="1"/>
</dbReference>
<protein>
    <recommendedName>
        <fullName evidence="2">Fibronectin type-III domain-containing protein</fullName>
    </recommendedName>
</protein>
<comment type="caution">
    <text evidence="3">The sequence shown here is derived from an EMBL/GenBank/DDBJ whole genome shotgun (WGS) entry which is preliminary data.</text>
</comment>
<dbReference type="InterPro" id="IPR036116">
    <property type="entry name" value="FN3_sf"/>
</dbReference>
<feature type="compositionally biased region" description="Low complexity" evidence="1">
    <location>
        <begin position="247"/>
        <end position="287"/>
    </location>
</feature>
<gene>
    <name evidence="3" type="ORF">P43SY_000834</name>
</gene>
<keyword evidence="4" id="KW-1185">Reference proteome</keyword>
<evidence type="ECO:0000313" key="3">
    <source>
        <dbReference type="EMBL" id="KAJ0398312.1"/>
    </source>
</evidence>
<organism evidence="3 4">
    <name type="scientific">Pythium insidiosum</name>
    <name type="common">Pythiosis disease agent</name>
    <dbReference type="NCBI Taxonomy" id="114742"/>
    <lineage>
        <taxon>Eukaryota</taxon>
        <taxon>Sar</taxon>
        <taxon>Stramenopiles</taxon>
        <taxon>Oomycota</taxon>
        <taxon>Peronosporomycetes</taxon>
        <taxon>Pythiales</taxon>
        <taxon>Pythiaceae</taxon>
        <taxon>Pythium</taxon>
    </lineage>
</organism>
<dbReference type="InterPro" id="IPR003961">
    <property type="entry name" value="FN3_dom"/>
</dbReference>
<proteinExistence type="predicted"/>
<evidence type="ECO:0000256" key="1">
    <source>
        <dbReference type="SAM" id="MobiDB-lite"/>
    </source>
</evidence>
<evidence type="ECO:0000313" key="4">
    <source>
        <dbReference type="Proteomes" id="UP001209570"/>
    </source>
</evidence>
<name>A0AAD5M0V3_PYTIN</name>
<dbReference type="CDD" id="cd00065">
    <property type="entry name" value="FYVE_like_SF"/>
    <property type="match status" value="1"/>
</dbReference>
<dbReference type="AlphaFoldDB" id="A0AAD5M0V3"/>
<evidence type="ECO:0000259" key="2">
    <source>
        <dbReference type="PROSITE" id="PS50853"/>
    </source>
</evidence>
<dbReference type="EMBL" id="JAKCXM010000221">
    <property type="protein sequence ID" value="KAJ0398312.1"/>
    <property type="molecule type" value="Genomic_DNA"/>
</dbReference>
<dbReference type="Proteomes" id="UP001209570">
    <property type="component" value="Unassembled WGS sequence"/>
</dbReference>
<feature type="domain" description="Fibronectin type-III" evidence="2">
    <location>
        <begin position="75"/>
        <end position="168"/>
    </location>
</feature>
<dbReference type="CDD" id="cd00063">
    <property type="entry name" value="FN3"/>
    <property type="match status" value="1"/>
</dbReference>
<dbReference type="SUPFAM" id="SSF57903">
    <property type="entry name" value="FYVE/PHD zinc finger"/>
    <property type="match status" value="1"/>
</dbReference>
<dbReference type="InterPro" id="IPR011011">
    <property type="entry name" value="Znf_FYVE_PHD"/>
</dbReference>
<dbReference type="SUPFAM" id="SSF49265">
    <property type="entry name" value="Fibronectin type III"/>
    <property type="match status" value="1"/>
</dbReference>